<dbReference type="Proteomes" id="UP000689195">
    <property type="component" value="Unassembled WGS sequence"/>
</dbReference>
<sequence>MSQEQLIIIPTNLYCFQQDLKFSLNEMQSAYQIYQFKQQHILLQDLKFGISFKELENRDFYLSANSMLIKTIQVSNSKYIEFMEMIQQFDVHSKLVNFLFLGFI</sequence>
<dbReference type="AlphaFoldDB" id="A0A8S1X891"/>
<keyword evidence="2" id="KW-1185">Reference proteome</keyword>
<evidence type="ECO:0000313" key="2">
    <source>
        <dbReference type="Proteomes" id="UP000689195"/>
    </source>
</evidence>
<name>A0A8S1X891_9CILI</name>
<dbReference type="EMBL" id="CAJJDO010000112">
    <property type="protein sequence ID" value="CAD8196236.1"/>
    <property type="molecule type" value="Genomic_DNA"/>
</dbReference>
<reference evidence="1" key="1">
    <citation type="submission" date="2021-01" db="EMBL/GenBank/DDBJ databases">
        <authorList>
            <consortium name="Genoscope - CEA"/>
            <person name="William W."/>
        </authorList>
    </citation>
    <scope>NUCLEOTIDE SEQUENCE</scope>
</reference>
<proteinExistence type="predicted"/>
<comment type="caution">
    <text evidence="1">The sequence shown here is derived from an EMBL/GenBank/DDBJ whole genome shotgun (WGS) entry which is preliminary data.</text>
</comment>
<evidence type="ECO:0000313" key="1">
    <source>
        <dbReference type="EMBL" id="CAD8196236.1"/>
    </source>
</evidence>
<gene>
    <name evidence="1" type="ORF">PPENT_87.1.T1120024</name>
</gene>
<organism evidence="1 2">
    <name type="scientific">Paramecium pentaurelia</name>
    <dbReference type="NCBI Taxonomy" id="43138"/>
    <lineage>
        <taxon>Eukaryota</taxon>
        <taxon>Sar</taxon>
        <taxon>Alveolata</taxon>
        <taxon>Ciliophora</taxon>
        <taxon>Intramacronucleata</taxon>
        <taxon>Oligohymenophorea</taxon>
        <taxon>Peniculida</taxon>
        <taxon>Parameciidae</taxon>
        <taxon>Paramecium</taxon>
    </lineage>
</organism>
<accession>A0A8S1X891</accession>
<protein>
    <submittedName>
        <fullName evidence="1">Uncharacterized protein</fullName>
    </submittedName>
</protein>